<feature type="transmembrane region" description="Helical" evidence="1">
    <location>
        <begin position="45"/>
        <end position="67"/>
    </location>
</feature>
<organism>
    <name type="scientific">Saccharolobus islandicus LAL14/1</name>
    <dbReference type="NCBI Taxonomy" id="1241935"/>
    <lineage>
        <taxon>Archaea</taxon>
        <taxon>Thermoproteota</taxon>
        <taxon>Thermoprotei</taxon>
        <taxon>Sulfolobales</taxon>
        <taxon>Sulfolobaceae</taxon>
        <taxon>Saccharolobus</taxon>
    </lineage>
</organism>
<gene>
    <name evidence="2" type="ORF">SiL_0508</name>
</gene>
<evidence type="ECO:0000313" key="2">
    <source>
        <dbReference type="EMBL" id="AGJ61979.1"/>
    </source>
</evidence>
<evidence type="ECO:0000256" key="1">
    <source>
        <dbReference type="SAM" id="Phobius"/>
    </source>
</evidence>
<reference evidence="2 3" key="1">
    <citation type="journal article" date="2013" name="Open Biol.">
        <title>Genomics and genetics of Sulfolobus islandicus LAL14/1, a model hyperthermophilic archaeon.</title>
        <authorList>
            <person name="Jaubert C."/>
            <person name="Danioux C."/>
            <person name="Oberto J."/>
            <person name="Cortez D."/>
            <person name="Bize A."/>
            <person name="Krupovic M."/>
            <person name="She Q."/>
            <person name="Forterre P."/>
            <person name="Prangishvili D."/>
            <person name="Sezonov G."/>
        </authorList>
    </citation>
    <scope>NUCLEOTIDE SEQUENCE [LARGE SCALE GENOMIC DNA]</scope>
    <source>
        <strain evidence="2">LAL14/1</strain>
    </source>
</reference>
<protein>
    <submittedName>
        <fullName evidence="2">Uncharacterized protein</fullName>
    </submittedName>
</protein>
<dbReference type="Proteomes" id="UP000013006">
    <property type="component" value="Chromosome"/>
</dbReference>
<dbReference type="EMBL" id="CP003928">
    <property type="protein sequence ID" value="AGJ61979.1"/>
    <property type="molecule type" value="Genomic_DNA"/>
</dbReference>
<evidence type="ECO:0000313" key="3">
    <source>
        <dbReference type="Proteomes" id="UP000013006"/>
    </source>
</evidence>
<dbReference type="AlphaFoldDB" id="M9U4Q7"/>
<dbReference type="HOGENOM" id="CLU_2204231_0_0_2"/>
<sequence>MDVNHVFLYILCCNNTLFSLHSIKCFGPGVIWLQPPTRGLIPLELLGLCCFSPYLFICFSLVILWLFRSLVLCEFPVGGELYNLEYTPLVIEEIKILAKNLLRFKRG</sequence>
<keyword evidence="1" id="KW-1133">Transmembrane helix</keyword>
<accession>M9U4Q7</accession>
<proteinExistence type="predicted"/>
<keyword evidence="1" id="KW-0472">Membrane</keyword>
<keyword evidence="1" id="KW-0812">Transmembrane</keyword>
<name>M9U4Q7_SACIS</name>
<dbReference type="KEGG" id="sic:SiL_0508"/>